<accession>A0A1I7EXQ2</accession>
<dbReference type="SUPFAM" id="SSF158472">
    <property type="entry name" value="HAMP domain-like"/>
    <property type="match status" value="1"/>
</dbReference>
<dbReference type="RefSeq" id="WP_139235298.1">
    <property type="nucleotide sequence ID" value="NZ_CYIG01000007.1"/>
</dbReference>
<dbReference type="InterPro" id="IPR043128">
    <property type="entry name" value="Rev_trsase/Diguanyl_cyclase"/>
</dbReference>
<evidence type="ECO:0000259" key="4">
    <source>
        <dbReference type="PROSITE" id="PS50885"/>
    </source>
</evidence>
<dbReference type="SMART" id="SM00304">
    <property type="entry name" value="HAMP"/>
    <property type="match status" value="1"/>
</dbReference>
<evidence type="ECO:0000259" key="5">
    <source>
        <dbReference type="PROSITE" id="PS50887"/>
    </source>
</evidence>
<dbReference type="InterPro" id="IPR050469">
    <property type="entry name" value="Diguanylate_Cyclase"/>
</dbReference>
<dbReference type="SUPFAM" id="SSF55073">
    <property type="entry name" value="Nucleotide cyclase"/>
    <property type="match status" value="1"/>
</dbReference>
<dbReference type="Pfam" id="PF00990">
    <property type="entry name" value="GGDEF"/>
    <property type="match status" value="1"/>
</dbReference>
<dbReference type="AlphaFoldDB" id="A0A1I7EXQ2"/>
<dbReference type="PANTHER" id="PTHR45138:SF9">
    <property type="entry name" value="DIGUANYLATE CYCLASE DGCM-RELATED"/>
    <property type="match status" value="1"/>
</dbReference>
<dbReference type="Gene3D" id="3.30.70.270">
    <property type="match status" value="1"/>
</dbReference>
<protein>
    <recommendedName>
        <fullName evidence="1">diguanylate cyclase</fullName>
        <ecNumber evidence="1">2.7.7.65</ecNumber>
    </recommendedName>
</protein>
<reference evidence="6 7" key="1">
    <citation type="submission" date="2016-10" db="EMBL/GenBank/DDBJ databases">
        <authorList>
            <person name="de Groot N.N."/>
        </authorList>
    </citation>
    <scope>NUCLEOTIDE SEQUENCE [LARGE SCALE GENOMIC DNA]</scope>
    <source>
        <strain evidence="6 7">R-24608</strain>
    </source>
</reference>
<dbReference type="NCBIfam" id="TIGR00254">
    <property type="entry name" value="GGDEF"/>
    <property type="match status" value="1"/>
</dbReference>
<dbReference type="GO" id="GO:0052621">
    <property type="term" value="F:diguanylate cyclase activity"/>
    <property type="evidence" value="ECO:0007669"/>
    <property type="project" value="UniProtKB-EC"/>
</dbReference>
<dbReference type="EMBL" id="FPBX01000001">
    <property type="protein sequence ID" value="SFU28681.1"/>
    <property type="molecule type" value="Genomic_DNA"/>
</dbReference>
<sequence>MSRFFNNLKLVNKVLLMVGLLGSLSVLITVFALLNMRAIDRSYRDLLAVDVQAAILIDGALLEMNEASRLVFAVLTEQEEAHMRAVGRDIASAQERFRQALDRLAPLLRGQQGALADVRAREAAVAAHSAQIVEAAARWRGDRALHIIHDQLQPELKALRRGMDGLRDVSVANYQAVAAELAAQTQRTTVQTALAFGLAVTFVILLSAWLSIHEVSRPINALAAAMRRLANKDYESQIEGVHRRDEVGQMAQAMDYFREKMIEADRLQQEVLRDPLTGIANRRAFDQALERTWHALQASQRPLSLLFMDIDHFKPFNDHYGHGEGDRCLTRIASALHGCTHRPGDLVARYGGEEFVAILPDTDAQGALGVAQACHAATAVQAIPHGHSGVSGWVTLSIGVATMVPRQDSTPQALLQAADAMLYAAKAAGRNTTRATTVAPNAME</sequence>
<dbReference type="CDD" id="cd01949">
    <property type="entry name" value="GGDEF"/>
    <property type="match status" value="1"/>
</dbReference>
<evidence type="ECO:0000256" key="1">
    <source>
        <dbReference type="ARBA" id="ARBA00012528"/>
    </source>
</evidence>
<dbReference type="PROSITE" id="PS50887">
    <property type="entry name" value="GGDEF"/>
    <property type="match status" value="1"/>
</dbReference>
<name>A0A1I7EXQ2_9BURK</name>
<proteinExistence type="predicted"/>
<dbReference type="InterPro" id="IPR029787">
    <property type="entry name" value="Nucleotide_cyclase"/>
</dbReference>
<keyword evidence="3" id="KW-0812">Transmembrane</keyword>
<comment type="catalytic activity">
    <reaction evidence="2">
        <text>2 GTP = 3',3'-c-di-GMP + 2 diphosphate</text>
        <dbReference type="Rhea" id="RHEA:24898"/>
        <dbReference type="ChEBI" id="CHEBI:33019"/>
        <dbReference type="ChEBI" id="CHEBI:37565"/>
        <dbReference type="ChEBI" id="CHEBI:58805"/>
        <dbReference type="EC" id="2.7.7.65"/>
    </reaction>
</comment>
<feature type="transmembrane region" description="Helical" evidence="3">
    <location>
        <begin position="193"/>
        <end position="212"/>
    </location>
</feature>
<evidence type="ECO:0000256" key="3">
    <source>
        <dbReference type="SAM" id="Phobius"/>
    </source>
</evidence>
<dbReference type="GO" id="GO:0005886">
    <property type="term" value="C:plasma membrane"/>
    <property type="evidence" value="ECO:0007669"/>
    <property type="project" value="TreeGrafter"/>
</dbReference>
<dbReference type="InterPro" id="IPR003660">
    <property type="entry name" value="HAMP_dom"/>
</dbReference>
<dbReference type="FunFam" id="3.30.70.270:FF:000001">
    <property type="entry name" value="Diguanylate cyclase domain protein"/>
    <property type="match status" value="1"/>
</dbReference>
<dbReference type="SMART" id="SM00267">
    <property type="entry name" value="GGDEF"/>
    <property type="match status" value="1"/>
</dbReference>
<dbReference type="OrthoDB" id="9813903at2"/>
<dbReference type="Pfam" id="PF00672">
    <property type="entry name" value="HAMP"/>
    <property type="match status" value="1"/>
</dbReference>
<evidence type="ECO:0000256" key="2">
    <source>
        <dbReference type="ARBA" id="ARBA00034247"/>
    </source>
</evidence>
<gene>
    <name evidence="6" type="ORF">SAMN04489707_100112</name>
</gene>
<evidence type="ECO:0000313" key="7">
    <source>
        <dbReference type="Proteomes" id="UP000183656"/>
    </source>
</evidence>
<dbReference type="GO" id="GO:1902201">
    <property type="term" value="P:negative regulation of bacterial-type flagellum-dependent cell motility"/>
    <property type="evidence" value="ECO:0007669"/>
    <property type="project" value="TreeGrafter"/>
</dbReference>
<dbReference type="GO" id="GO:0043709">
    <property type="term" value="P:cell adhesion involved in single-species biofilm formation"/>
    <property type="evidence" value="ECO:0007669"/>
    <property type="project" value="TreeGrafter"/>
</dbReference>
<feature type="transmembrane region" description="Helical" evidence="3">
    <location>
        <begin position="14"/>
        <end position="34"/>
    </location>
</feature>
<dbReference type="PROSITE" id="PS50885">
    <property type="entry name" value="HAMP"/>
    <property type="match status" value="1"/>
</dbReference>
<dbReference type="STRING" id="343013.SAMN04489707_100112"/>
<dbReference type="Gene3D" id="6.10.340.10">
    <property type="match status" value="1"/>
</dbReference>
<dbReference type="InterPro" id="IPR000160">
    <property type="entry name" value="GGDEF_dom"/>
</dbReference>
<dbReference type="GO" id="GO:0007165">
    <property type="term" value="P:signal transduction"/>
    <property type="evidence" value="ECO:0007669"/>
    <property type="project" value="InterPro"/>
</dbReference>
<keyword evidence="7" id="KW-1185">Reference proteome</keyword>
<feature type="domain" description="HAMP" evidence="4">
    <location>
        <begin position="213"/>
        <end position="266"/>
    </location>
</feature>
<feature type="domain" description="GGDEF" evidence="5">
    <location>
        <begin position="301"/>
        <end position="438"/>
    </location>
</feature>
<dbReference type="EC" id="2.7.7.65" evidence="1"/>
<organism evidence="6 7">
    <name type="scientific">Paenacidovorax caeni</name>
    <dbReference type="NCBI Taxonomy" id="343013"/>
    <lineage>
        <taxon>Bacteria</taxon>
        <taxon>Pseudomonadati</taxon>
        <taxon>Pseudomonadota</taxon>
        <taxon>Betaproteobacteria</taxon>
        <taxon>Burkholderiales</taxon>
        <taxon>Comamonadaceae</taxon>
        <taxon>Paenacidovorax</taxon>
    </lineage>
</organism>
<keyword evidence="3" id="KW-0472">Membrane</keyword>
<dbReference type="Proteomes" id="UP000183656">
    <property type="component" value="Unassembled WGS sequence"/>
</dbReference>
<dbReference type="PANTHER" id="PTHR45138">
    <property type="entry name" value="REGULATORY COMPONENTS OF SENSORY TRANSDUCTION SYSTEM"/>
    <property type="match status" value="1"/>
</dbReference>
<evidence type="ECO:0000313" key="6">
    <source>
        <dbReference type="EMBL" id="SFU28681.1"/>
    </source>
</evidence>
<keyword evidence="3" id="KW-1133">Transmembrane helix</keyword>